<evidence type="ECO:0000256" key="5">
    <source>
        <dbReference type="ARBA" id="ARBA00022692"/>
    </source>
</evidence>
<protein>
    <submittedName>
        <fullName evidence="13">ABC transporter ATP-binding protein/permease</fullName>
    </submittedName>
</protein>
<dbReference type="InterPro" id="IPR003439">
    <property type="entry name" value="ABC_transporter-like_ATP-bd"/>
</dbReference>
<dbReference type="FunFam" id="3.40.50.300:FF:001001">
    <property type="entry name" value="Multidrug ABC transporter ATP-binding protein"/>
    <property type="match status" value="1"/>
</dbReference>
<evidence type="ECO:0000259" key="12">
    <source>
        <dbReference type="PROSITE" id="PS50929"/>
    </source>
</evidence>
<dbReference type="Gene3D" id="1.20.1560.10">
    <property type="entry name" value="ABC transporter type 1, transmembrane domain"/>
    <property type="match status" value="1"/>
</dbReference>
<dbReference type="PANTHER" id="PTHR43394:SF1">
    <property type="entry name" value="ATP-BINDING CASSETTE SUB-FAMILY B MEMBER 10, MITOCHONDRIAL"/>
    <property type="match status" value="1"/>
</dbReference>
<evidence type="ECO:0000256" key="9">
    <source>
        <dbReference type="ARBA" id="ARBA00023136"/>
    </source>
</evidence>
<evidence type="ECO:0000256" key="8">
    <source>
        <dbReference type="ARBA" id="ARBA00022989"/>
    </source>
</evidence>
<evidence type="ECO:0000256" key="6">
    <source>
        <dbReference type="ARBA" id="ARBA00022741"/>
    </source>
</evidence>
<dbReference type="Pfam" id="PF00664">
    <property type="entry name" value="ABC_membrane"/>
    <property type="match status" value="1"/>
</dbReference>
<dbReference type="SUPFAM" id="SSF90123">
    <property type="entry name" value="ABC transporter transmembrane region"/>
    <property type="match status" value="1"/>
</dbReference>
<keyword evidence="14" id="KW-1185">Reference proteome</keyword>
<comment type="caution">
    <text evidence="13">The sequence shown here is derived from an EMBL/GenBank/DDBJ whole genome shotgun (WGS) entry which is preliminary data.</text>
</comment>
<comment type="subcellular location">
    <subcellularLocation>
        <location evidence="1">Cell membrane</location>
        <topology evidence="1">Multi-pass membrane protein</topology>
    </subcellularLocation>
</comment>
<feature type="transmembrane region" description="Helical" evidence="10">
    <location>
        <begin position="269"/>
        <end position="287"/>
    </location>
</feature>
<evidence type="ECO:0000256" key="3">
    <source>
        <dbReference type="ARBA" id="ARBA00022475"/>
    </source>
</evidence>
<dbReference type="PROSITE" id="PS50929">
    <property type="entry name" value="ABC_TM1F"/>
    <property type="match status" value="1"/>
</dbReference>
<feature type="transmembrane region" description="Helical" evidence="10">
    <location>
        <begin position="180"/>
        <end position="199"/>
    </location>
</feature>
<reference evidence="13" key="1">
    <citation type="submission" date="2022-08" db="EMBL/GenBank/DDBJ databases">
        <authorList>
            <person name="Tistechok S."/>
            <person name="Samborskyy M."/>
            <person name="Roman I."/>
        </authorList>
    </citation>
    <scope>NUCLEOTIDE SEQUENCE</scope>
    <source>
        <strain evidence="13">DSM 103496</strain>
    </source>
</reference>
<feature type="transmembrane region" description="Helical" evidence="10">
    <location>
        <begin position="78"/>
        <end position="99"/>
    </location>
</feature>
<dbReference type="Pfam" id="PF00005">
    <property type="entry name" value="ABC_tran"/>
    <property type="match status" value="1"/>
</dbReference>
<keyword evidence="2" id="KW-0813">Transport</keyword>
<dbReference type="Gene3D" id="3.40.50.300">
    <property type="entry name" value="P-loop containing nucleotide triphosphate hydrolases"/>
    <property type="match status" value="1"/>
</dbReference>
<dbReference type="EMBL" id="JANYMP010000007">
    <property type="protein sequence ID" value="MCS7478605.1"/>
    <property type="molecule type" value="Genomic_DNA"/>
</dbReference>
<dbReference type="GO" id="GO:0016887">
    <property type="term" value="F:ATP hydrolysis activity"/>
    <property type="evidence" value="ECO:0007669"/>
    <property type="project" value="InterPro"/>
</dbReference>
<keyword evidence="7 13" id="KW-0067">ATP-binding</keyword>
<keyword evidence="6" id="KW-0547">Nucleotide-binding</keyword>
<gene>
    <name evidence="13" type="ORF">NZH93_17225</name>
</gene>
<accession>A0A9X3AGP1</accession>
<dbReference type="SUPFAM" id="SSF52540">
    <property type="entry name" value="P-loop containing nucleoside triphosphate hydrolases"/>
    <property type="match status" value="1"/>
</dbReference>
<dbReference type="SMART" id="SM00382">
    <property type="entry name" value="AAA"/>
    <property type="match status" value="1"/>
</dbReference>
<organism evidence="13 14">
    <name type="scientific">Umezawaea endophytica</name>
    <dbReference type="NCBI Taxonomy" id="1654476"/>
    <lineage>
        <taxon>Bacteria</taxon>
        <taxon>Bacillati</taxon>
        <taxon>Actinomycetota</taxon>
        <taxon>Actinomycetes</taxon>
        <taxon>Pseudonocardiales</taxon>
        <taxon>Pseudonocardiaceae</taxon>
        <taxon>Umezawaea</taxon>
    </lineage>
</organism>
<evidence type="ECO:0000256" key="1">
    <source>
        <dbReference type="ARBA" id="ARBA00004651"/>
    </source>
</evidence>
<dbReference type="InterPro" id="IPR011527">
    <property type="entry name" value="ABC1_TM_dom"/>
</dbReference>
<evidence type="ECO:0000256" key="10">
    <source>
        <dbReference type="SAM" id="Phobius"/>
    </source>
</evidence>
<proteinExistence type="predicted"/>
<dbReference type="Proteomes" id="UP001141259">
    <property type="component" value="Unassembled WGS sequence"/>
</dbReference>
<keyword evidence="3" id="KW-1003">Cell membrane</keyword>
<dbReference type="PROSITE" id="PS50893">
    <property type="entry name" value="ABC_TRANSPORTER_2"/>
    <property type="match status" value="1"/>
</dbReference>
<dbReference type="RefSeq" id="WP_259624111.1">
    <property type="nucleotide sequence ID" value="NZ_JANYMP010000007.1"/>
</dbReference>
<evidence type="ECO:0000313" key="13">
    <source>
        <dbReference type="EMBL" id="MCS7478605.1"/>
    </source>
</evidence>
<dbReference type="PANTHER" id="PTHR43394">
    <property type="entry name" value="ATP-DEPENDENT PERMEASE MDL1, MITOCHONDRIAL"/>
    <property type="match status" value="1"/>
</dbReference>
<keyword evidence="9 10" id="KW-0472">Membrane</keyword>
<keyword evidence="5 10" id="KW-0812">Transmembrane</keyword>
<keyword evidence="4" id="KW-0997">Cell inner membrane</keyword>
<dbReference type="GO" id="GO:0005886">
    <property type="term" value="C:plasma membrane"/>
    <property type="evidence" value="ECO:0007669"/>
    <property type="project" value="UniProtKB-SubCell"/>
</dbReference>
<dbReference type="AlphaFoldDB" id="A0A9X3AGP1"/>
<dbReference type="InterPro" id="IPR003593">
    <property type="entry name" value="AAA+_ATPase"/>
</dbReference>
<evidence type="ECO:0000259" key="11">
    <source>
        <dbReference type="PROSITE" id="PS50893"/>
    </source>
</evidence>
<name>A0A9X3AGP1_9PSEU</name>
<dbReference type="GO" id="GO:0005524">
    <property type="term" value="F:ATP binding"/>
    <property type="evidence" value="ECO:0007669"/>
    <property type="project" value="UniProtKB-KW"/>
</dbReference>
<dbReference type="InterPro" id="IPR036640">
    <property type="entry name" value="ABC1_TM_sf"/>
</dbReference>
<feature type="transmembrane region" description="Helical" evidence="10">
    <location>
        <begin position="42"/>
        <end position="63"/>
    </location>
</feature>
<feature type="domain" description="ABC transporter" evidence="11">
    <location>
        <begin position="354"/>
        <end position="592"/>
    </location>
</feature>
<dbReference type="InterPro" id="IPR027417">
    <property type="entry name" value="P-loop_NTPase"/>
</dbReference>
<evidence type="ECO:0000313" key="14">
    <source>
        <dbReference type="Proteomes" id="UP001141259"/>
    </source>
</evidence>
<dbReference type="GO" id="GO:0015421">
    <property type="term" value="F:ABC-type oligopeptide transporter activity"/>
    <property type="evidence" value="ECO:0007669"/>
    <property type="project" value="TreeGrafter"/>
</dbReference>
<evidence type="ECO:0000256" key="7">
    <source>
        <dbReference type="ARBA" id="ARBA00022840"/>
    </source>
</evidence>
<feature type="domain" description="ABC transmembrane type-1" evidence="12">
    <location>
        <begin position="45"/>
        <end position="323"/>
    </location>
</feature>
<keyword evidence="8 10" id="KW-1133">Transmembrane helix</keyword>
<evidence type="ECO:0000256" key="4">
    <source>
        <dbReference type="ARBA" id="ARBA00022519"/>
    </source>
</evidence>
<sequence length="597" mass="61908">MSATLTDRPVWTDHGAPVLPIATSRQSLAGLGRALRKHPAECASAVLLTLLAGVGVVAVPLFLGRLVDAVRAGARQDLVPLLAFTAASVVFGAVFAALAQRTTERLGARVAADLREEVLARALGVESRVLERVGSGDIASRVTEDVENFVAAVPLAATVFSAATTIVVSAAGFASVDWRLALAFTVVFPVYWVSLRAYLPKAGPLYAAERRSAADRGQVVLESLHGLSTVHAYDMAEPQTRRVAAASERTLAAATRALRLFILFMKSMNAAEALGLSAILLAGYWLVDAGAVTVGEVTAAALLFHRLFDPLGTVLLSFDDVQRAGAALARIVGVTLVPPPEPKPDRPHDGPVGIVGRGLRHFYDEGHEVVRGIDVEVPAGTSLAVVGASGAGKTTLAGILAGVFPPSAGSTLLVDARGSVDVGDLDAGQVRDWIGMVSQETHVFAGSLRDDVLFAAPGSTDAEVHAALRAVGAGAWVAALPDGLDTAVGAGEHPLTAAQVQQLALARLLLRDPPVVVLDEATAEAGSSGARDLEQAAAALVAGRTAVVVAHRLTQARACDRIAVVADGLVVELGTHDDLVALGGRYADLWSAWSRRY</sequence>
<feature type="transmembrane region" description="Helical" evidence="10">
    <location>
        <begin position="149"/>
        <end position="174"/>
    </location>
</feature>
<dbReference type="CDD" id="cd07346">
    <property type="entry name" value="ABC_6TM_exporters"/>
    <property type="match status" value="1"/>
</dbReference>
<evidence type="ECO:0000256" key="2">
    <source>
        <dbReference type="ARBA" id="ARBA00022448"/>
    </source>
</evidence>
<dbReference type="InterPro" id="IPR039421">
    <property type="entry name" value="Type_1_exporter"/>
</dbReference>